<dbReference type="SUPFAM" id="SSF49503">
    <property type="entry name" value="Cupredoxins"/>
    <property type="match status" value="1"/>
</dbReference>
<evidence type="ECO:0000256" key="16">
    <source>
        <dbReference type="PROSITE-ProRule" id="PRU00433"/>
    </source>
</evidence>
<evidence type="ECO:0000256" key="8">
    <source>
        <dbReference type="ARBA" id="ARBA00022967"/>
    </source>
</evidence>
<dbReference type="GO" id="GO:0005886">
    <property type="term" value="C:plasma membrane"/>
    <property type="evidence" value="ECO:0007669"/>
    <property type="project" value="UniProtKB-SubCell"/>
</dbReference>
<dbReference type="GO" id="GO:0020037">
    <property type="term" value="F:heme binding"/>
    <property type="evidence" value="ECO:0007669"/>
    <property type="project" value="InterPro"/>
</dbReference>
<dbReference type="Gene3D" id="2.60.40.420">
    <property type="entry name" value="Cupredoxins - blue copper proteins"/>
    <property type="match status" value="1"/>
</dbReference>
<evidence type="ECO:0000256" key="19">
    <source>
        <dbReference type="SAM" id="Phobius"/>
    </source>
</evidence>
<dbReference type="Pfam" id="PF02790">
    <property type="entry name" value="COX2_TM"/>
    <property type="match status" value="1"/>
</dbReference>
<keyword evidence="3 17" id="KW-0813">Transport</keyword>
<comment type="subcellular location">
    <subcellularLocation>
        <location evidence="17">Cell membrane</location>
        <topology evidence="17">Multi-pass membrane protein</topology>
    </subcellularLocation>
    <subcellularLocation>
        <location evidence="1">Membrane</location>
        <topology evidence="1">Multi-pass membrane protein</topology>
    </subcellularLocation>
</comment>
<evidence type="ECO:0000256" key="13">
    <source>
        <dbReference type="ARBA" id="ARBA00023136"/>
    </source>
</evidence>
<evidence type="ECO:0000256" key="5">
    <source>
        <dbReference type="ARBA" id="ARBA00022660"/>
    </source>
</evidence>
<keyword evidence="12 18" id="KW-0186">Copper</keyword>
<dbReference type="InterPro" id="IPR014222">
    <property type="entry name" value="Cyt_c_oxidase_su2"/>
</dbReference>
<gene>
    <name evidence="23" type="primary">coxB</name>
    <name evidence="23" type="ORF">C0630_09175</name>
</gene>
<dbReference type="AlphaFoldDB" id="A0A2N6CWQ1"/>
<dbReference type="STRING" id="1111735.GCA_000428045_03823"/>
<dbReference type="InterPro" id="IPR009056">
    <property type="entry name" value="Cyt_c-like_dom"/>
</dbReference>
<dbReference type="InterPro" id="IPR011759">
    <property type="entry name" value="Cyt_c_oxidase_su2_TM_dom"/>
</dbReference>
<sequence length="374" mass="42093">MCRRFTTVSSLLLLTAGLAGFQSTQAEYGINFPPPAADVAQEIYDIHMLTMRIATFLLLVVFSFVIYSLYFHRKSRGYQADQNFHNTWFGNWSWVIVPALVLGVDLTIASNADTVLKKVWDVPKDEKLMDVKVTGHQWWWEFDYLDHGIKVESRYIPEEKAGDLYLREVDNRLVLPTDTKIRFLHTSADVLHAFWVPELAFKKDAIPGYVTETWSEINREGVFRGQCAELCGTWHSRMPLVVESVSPEKFQEWVNEQQAIKVATAAEAASTKTWSKNELMTKGKALYETKCAACHQVTGLGLPPAFPPLNGSHIVNGPVEGHLNMVINGKPGTAMQAWGSLNDLEIAAIVTYERNTWDNKTGDTVQPTDVALAR</sequence>
<keyword evidence="20" id="KW-0732">Signal</keyword>
<comment type="similarity">
    <text evidence="2 17">Belongs to the cytochrome c oxidase subunit 2 family.</text>
</comment>
<dbReference type="InterPro" id="IPR036257">
    <property type="entry name" value="Cyt_c_oxidase_su2_TM_sf"/>
</dbReference>
<comment type="cofactor">
    <cofactor evidence="18">
        <name>Cu cation</name>
        <dbReference type="ChEBI" id="CHEBI:23378"/>
    </cofactor>
    <text evidence="18">Binds a copper A center.</text>
</comment>
<keyword evidence="8" id="KW-1278">Translocase</keyword>
<dbReference type="RefSeq" id="WP_273439008.1">
    <property type="nucleotide sequence ID" value="NZ_PKUN01000010.1"/>
</dbReference>
<evidence type="ECO:0000256" key="6">
    <source>
        <dbReference type="ARBA" id="ARBA00022692"/>
    </source>
</evidence>
<proteinExistence type="inferred from homology"/>
<dbReference type="PROSITE" id="PS51007">
    <property type="entry name" value="CYTC"/>
    <property type="match status" value="1"/>
</dbReference>
<dbReference type="InterPro" id="IPR036909">
    <property type="entry name" value="Cyt_c-like_dom_sf"/>
</dbReference>
<evidence type="ECO:0000256" key="17">
    <source>
        <dbReference type="RuleBase" id="RU000456"/>
    </source>
</evidence>
<accession>A0A2N6CWQ1</accession>
<dbReference type="Pfam" id="PF13442">
    <property type="entry name" value="Cytochrome_CBB3"/>
    <property type="match status" value="1"/>
</dbReference>
<evidence type="ECO:0000256" key="2">
    <source>
        <dbReference type="ARBA" id="ARBA00007866"/>
    </source>
</evidence>
<keyword evidence="6 17" id="KW-0812">Transmembrane</keyword>
<name>A0A2N6CWQ1_9GAMM</name>
<feature type="domain" description="Cytochrome c" evidence="22">
    <location>
        <begin position="278"/>
        <end position="357"/>
    </location>
</feature>
<dbReference type="SUPFAM" id="SSF81464">
    <property type="entry name" value="Cytochrome c oxidase subunit II-like, transmembrane region"/>
    <property type="match status" value="1"/>
</dbReference>
<feature type="signal peptide" evidence="20">
    <location>
        <begin position="1"/>
        <end position="26"/>
    </location>
</feature>
<dbReference type="InterPro" id="IPR002429">
    <property type="entry name" value="CcO_II-like_C"/>
</dbReference>
<dbReference type="GO" id="GO:0042773">
    <property type="term" value="P:ATP synthesis coupled electron transport"/>
    <property type="evidence" value="ECO:0007669"/>
    <property type="project" value="TreeGrafter"/>
</dbReference>
<evidence type="ECO:0000256" key="11">
    <source>
        <dbReference type="ARBA" id="ARBA00023004"/>
    </source>
</evidence>
<evidence type="ECO:0000313" key="23">
    <source>
        <dbReference type="EMBL" id="PLX61705.1"/>
    </source>
</evidence>
<dbReference type="Gene3D" id="1.10.287.90">
    <property type="match status" value="1"/>
</dbReference>
<evidence type="ECO:0000256" key="1">
    <source>
        <dbReference type="ARBA" id="ARBA00004141"/>
    </source>
</evidence>
<evidence type="ECO:0000256" key="4">
    <source>
        <dbReference type="ARBA" id="ARBA00022617"/>
    </source>
</evidence>
<protein>
    <recommendedName>
        <fullName evidence="18">Cytochrome c oxidase subunit 2</fullName>
        <ecNumber evidence="18">7.1.1.9</ecNumber>
    </recommendedName>
</protein>
<keyword evidence="13 19" id="KW-0472">Membrane</keyword>
<evidence type="ECO:0000256" key="3">
    <source>
        <dbReference type="ARBA" id="ARBA00022448"/>
    </source>
</evidence>
<keyword evidence="4 16" id="KW-0349">Heme</keyword>
<feature type="transmembrane region" description="Helical" evidence="19">
    <location>
        <begin position="50"/>
        <end position="70"/>
    </location>
</feature>
<dbReference type="GO" id="GO:0004129">
    <property type="term" value="F:cytochrome-c oxidase activity"/>
    <property type="evidence" value="ECO:0007669"/>
    <property type="project" value="UniProtKB-EC"/>
</dbReference>
<dbReference type="NCBIfam" id="TIGR02866">
    <property type="entry name" value="CoxB"/>
    <property type="match status" value="1"/>
</dbReference>
<keyword evidence="11 16" id="KW-0408">Iron</keyword>
<comment type="function">
    <text evidence="14 18">Subunits I and II form the functional core of the enzyme complex. Electrons originating in cytochrome c are transferred via heme a and Cu(A) to the binuclear center formed by heme a3 and Cu(B).</text>
</comment>
<dbReference type="PANTHER" id="PTHR22888:SF9">
    <property type="entry name" value="CYTOCHROME C OXIDASE SUBUNIT 2"/>
    <property type="match status" value="1"/>
</dbReference>
<feature type="chain" id="PRO_5014620194" description="Cytochrome c oxidase subunit 2" evidence="20">
    <location>
        <begin position="27"/>
        <end position="374"/>
    </location>
</feature>
<dbReference type="InterPro" id="IPR045187">
    <property type="entry name" value="CcO_II"/>
</dbReference>
<dbReference type="GO" id="GO:0005507">
    <property type="term" value="F:copper ion binding"/>
    <property type="evidence" value="ECO:0007669"/>
    <property type="project" value="InterPro"/>
</dbReference>
<evidence type="ECO:0000256" key="10">
    <source>
        <dbReference type="ARBA" id="ARBA00022989"/>
    </source>
</evidence>
<evidence type="ECO:0000259" key="21">
    <source>
        <dbReference type="PROSITE" id="PS50857"/>
    </source>
</evidence>
<dbReference type="InterPro" id="IPR008972">
    <property type="entry name" value="Cupredoxin"/>
</dbReference>
<evidence type="ECO:0000256" key="9">
    <source>
        <dbReference type="ARBA" id="ARBA00022982"/>
    </source>
</evidence>
<dbReference type="GO" id="GO:0016491">
    <property type="term" value="F:oxidoreductase activity"/>
    <property type="evidence" value="ECO:0007669"/>
    <property type="project" value="InterPro"/>
</dbReference>
<dbReference type="PROSITE" id="PS00078">
    <property type="entry name" value="COX2"/>
    <property type="match status" value="1"/>
</dbReference>
<evidence type="ECO:0000256" key="12">
    <source>
        <dbReference type="ARBA" id="ARBA00023008"/>
    </source>
</evidence>
<dbReference type="PROSITE" id="PS50857">
    <property type="entry name" value="COX2_CUA"/>
    <property type="match status" value="1"/>
</dbReference>
<feature type="domain" description="Cytochrome oxidase subunit II copper A binding" evidence="21">
    <location>
        <begin position="126"/>
        <end position="256"/>
    </location>
</feature>
<keyword evidence="9 17" id="KW-0249">Electron transport</keyword>
<dbReference type="Pfam" id="PF00116">
    <property type="entry name" value="COX2"/>
    <property type="match status" value="1"/>
</dbReference>
<organism evidence="23 24">
    <name type="scientific">Sedimenticola selenatireducens</name>
    <dbReference type="NCBI Taxonomy" id="191960"/>
    <lineage>
        <taxon>Bacteria</taxon>
        <taxon>Pseudomonadati</taxon>
        <taxon>Pseudomonadota</taxon>
        <taxon>Gammaproteobacteria</taxon>
        <taxon>Chromatiales</taxon>
        <taxon>Sedimenticolaceae</taxon>
        <taxon>Sedimenticola</taxon>
    </lineage>
</organism>
<dbReference type="SUPFAM" id="SSF46626">
    <property type="entry name" value="Cytochrome c"/>
    <property type="match status" value="1"/>
</dbReference>
<evidence type="ECO:0000256" key="18">
    <source>
        <dbReference type="RuleBase" id="RU004024"/>
    </source>
</evidence>
<comment type="caution">
    <text evidence="23">The sequence shown here is derived from an EMBL/GenBank/DDBJ whole genome shotgun (WGS) entry which is preliminary data.</text>
</comment>
<comment type="catalytic activity">
    <reaction evidence="15 18">
        <text>4 Fe(II)-[cytochrome c] + O2 + 8 H(+)(in) = 4 Fe(III)-[cytochrome c] + 2 H2O + 4 H(+)(out)</text>
        <dbReference type="Rhea" id="RHEA:11436"/>
        <dbReference type="Rhea" id="RHEA-COMP:10350"/>
        <dbReference type="Rhea" id="RHEA-COMP:14399"/>
        <dbReference type="ChEBI" id="CHEBI:15377"/>
        <dbReference type="ChEBI" id="CHEBI:15378"/>
        <dbReference type="ChEBI" id="CHEBI:15379"/>
        <dbReference type="ChEBI" id="CHEBI:29033"/>
        <dbReference type="ChEBI" id="CHEBI:29034"/>
        <dbReference type="EC" id="7.1.1.9"/>
    </reaction>
</comment>
<dbReference type="PANTHER" id="PTHR22888">
    <property type="entry name" value="CYTOCHROME C OXIDASE, SUBUNIT II"/>
    <property type="match status" value="1"/>
</dbReference>
<reference evidence="23 24" key="1">
    <citation type="submission" date="2017-11" db="EMBL/GenBank/DDBJ databases">
        <title>Genome-resolved metagenomics identifies genetic mobility, metabolic interactions, and unexpected diversity in perchlorate-reducing communities.</title>
        <authorList>
            <person name="Barnum T.P."/>
            <person name="Figueroa I.A."/>
            <person name="Carlstrom C.I."/>
            <person name="Lucas L.N."/>
            <person name="Engelbrektson A.L."/>
            <person name="Coates J.D."/>
        </authorList>
    </citation>
    <scope>NUCLEOTIDE SEQUENCE [LARGE SCALE GENOMIC DNA]</scope>
    <source>
        <strain evidence="23">BM301</strain>
    </source>
</reference>
<evidence type="ECO:0000256" key="14">
    <source>
        <dbReference type="ARBA" id="ARBA00024688"/>
    </source>
</evidence>
<dbReference type="Proteomes" id="UP000235015">
    <property type="component" value="Unassembled WGS sequence"/>
</dbReference>
<evidence type="ECO:0000256" key="15">
    <source>
        <dbReference type="ARBA" id="ARBA00047816"/>
    </source>
</evidence>
<keyword evidence="5 17" id="KW-0679">Respiratory chain</keyword>
<dbReference type="PRINTS" id="PR01166">
    <property type="entry name" value="CYCOXIDASEII"/>
</dbReference>
<keyword evidence="10 19" id="KW-1133">Transmembrane helix</keyword>
<evidence type="ECO:0000259" key="22">
    <source>
        <dbReference type="PROSITE" id="PS51007"/>
    </source>
</evidence>
<evidence type="ECO:0000256" key="20">
    <source>
        <dbReference type="SAM" id="SignalP"/>
    </source>
</evidence>
<dbReference type="EC" id="7.1.1.9" evidence="18"/>
<evidence type="ECO:0000313" key="24">
    <source>
        <dbReference type="Proteomes" id="UP000235015"/>
    </source>
</evidence>
<keyword evidence="7 16" id="KW-0479">Metal-binding</keyword>
<dbReference type="Gene3D" id="1.10.760.10">
    <property type="entry name" value="Cytochrome c-like domain"/>
    <property type="match status" value="1"/>
</dbReference>
<evidence type="ECO:0000256" key="7">
    <source>
        <dbReference type="ARBA" id="ARBA00022723"/>
    </source>
</evidence>
<dbReference type="InterPro" id="IPR001505">
    <property type="entry name" value="Copper_CuA"/>
</dbReference>
<dbReference type="EMBL" id="PKUN01000010">
    <property type="protein sequence ID" value="PLX61705.1"/>
    <property type="molecule type" value="Genomic_DNA"/>
</dbReference>